<proteinExistence type="predicted"/>
<protein>
    <submittedName>
        <fullName evidence="1">Uncharacterized protein</fullName>
    </submittedName>
</protein>
<sequence>MIRQNYLTDPYSINPNIKIMTSPCKISFLSVMSIIGLAACSNEKLSDIPNEPNETQSSEIRFHLNTNDFTRADNHDSDIKTLHLAFYKSGATTPSLITVKKATLSGEPGNYTVKAEFSPIDMPDMVVAYANIDDLTLIETGLFTTTTDKVILDDGYPIMSSATYFTNTESNEIAYFSKLTPDNISGKDPVNIYLDRLAAKVQVKKASEIGLTDVKAIDKDNNNITLSINADDMKWGILATDKSTYLLKKVENKSYEDYAKLLSLWKTPDKWNDTEKHTFHWANSVNHGTSFNSENISSLAVKDITTGLGVDPIYTHETTRSGEETAKVNARPSIVISAQYYKSDNTPANTFFRYRSGGKDRIYTDAADFIAEVEKAQRCIYTKEEGSENPTLANPGSLTSMLTLSHPSADITSTDGTEFPAQYLSPQINTESFSNYCDASGKSYENAADINKALFAQFNVIEEYNAGKCVFIIPIEHINGENPLYGLVRNHSYTLTLKSIAGFGRGVAKEDSPISDMVVPGLSDSYTINASLQVNDWTEITQEIDISNQ</sequence>
<accession>A0AC61RE48</accession>
<gene>
    <name evidence="1" type="ORF">E5331_11125</name>
</gene>
<organism evidence="1 2">
    <name type="scientific">Lepagella muris</name>
    <dbReference type="NCBI Taxonomy" id="3032870"/>
    <lineage>
        <taxon>Bacteria</taxon>
        <taxon>Pseudomonadati</taxon>
        <taxon>Bacteroidota</taxon>
        <taxon>Bacteroidia</taxon>
        <taxon>Bacteroidales</taxon>
        <taxon>Muribaculaceae</taxon>
        <taxon>Lepagella</taxon>
    </lineage>
</organism>
<name>A0AC61RE48_9BACT</name>
<dbReference type="Proteomes" id="UP000306319">
    <property type="component" value="Unassembled WGS sequence"/>
</dbReference>
<evidence type="ECO:0000313" key="2">
    <source>
        <dbReference type="Proteomes" id="UP000306319"/>
    </source>
</evidence>
<evidence type="ECO:0000313" key="1">
    <source>
        <dbReference type="EMBL" id="TGY78245.1"/>
    </source>
</evidence>
<reference evidence="1" key="1">
    <citation type="submission" date="2019-04" db="EMBL/GenBank/DDBJ databases">
        <title>Microbes associate with the intestines of laboratory mice.</title>
        <authorList>
            <person name="Navarre W."/>
            <person name="Wong E."/>
            <person name="Huang K."/>
            <person name="Tropini C."/>
            <person name="Ng K."/>
            <person name="Yu B."/>
        </authorList>
    </citation>
    <scope>NUCLEOTIDE SEQUENCE</scope>
    <source>
        <strain evidence="1">NM04_E33</strain>
    </source>
</reference>
<keyword evidence="2" id="KW-1185">Reference proteome</keyword>
<comment type="caution">
    <text evidence="1">The sequence shown here is derived from an EMBL/GenBank/DDBJ whole genome shotgun (WGS) entry which is preliminary data.</text>
</comment>
<dbReference type="EMBL" id="SRYB01000015">
    <property type="protein sequence ID" value="TGY78245.1"/>
    <property type="molecule type" value="Genomic_DNA"/>
</dbReference>